<keyword evidence="2" id="KW-1185">Reference proteome</keyword>
<accession>A0A5D6WBH7</accession>
<dbReference type="InterPro" id="IPR029465">
    <property type="entry name" value="ATPgrasp_TupA"/>
</dbReference>
<evidence type="ECO:0000313" key="2">
    <source>
        <dbReference type="Proteomes" id="UP000323646"/>
    </source>
</evidence>
<reference evidence="1 2" key="1">
    <citation type="submission" date="2019-08" db="EMBL/GenBank/DDBJ databases">
        <title>Selenomonas sp. mPRGC5 and Selenomonas sp. mPRGC8 isolated from ruminal fluid of dairy goat (Capra hircus).</title>
        <authorList>
            <person name="Poothong S."/>
            <person name="Nuengjamnong C."/>
            <person name="Tanasupawat S."/>
        </authorList>
    </citation>
    <scope>NUCLEOTIDE SEQUENCE [LARGE SCALE GENOMIC DNA]</scope>
    <source>
        <strain evidence="2">mPRGC5</strain>
    </source>
</reference>
<name>A0A5D6WBH7_9FIRM</name>
<dbReference type="EMBL" id="VTOY01000001">
    <property type="protein sequence ID" value="TYZ25160.1"/>
    <property type="molecule type" value="Genomic_DNA"/>
</dbReference>
<evidence type="ECO:0008006" key="3">
    <source>
        <dbReference type="Google" id="ProtNLM"/>
    </source>
</evidence>
<protein>
    <recommendedName>
        <fullName evidence="3">Glycosyl transferase</fullName>
    </recommendedName>
</protein>
<dbReference type="Pfam" id="PF14305">
    <property type="entry name" value="ATPgrasp_TupA"/>
    <property type="match status" value="1"/>
</dbReference>
<proteinExistence type="predicted"/>
<gene>
    <name evidence="1" type="ORF">FZ040_02030</name>
</gene>
<dbReference type="AlphaFoldDB" id="A0A5D6WBH7"/>
<comment type="caution">
    <text evidence="1">The sequence shown here is derived from an EMBL/GenBank/DDBJ whole genome shotgun (WGS) entry which is preliminary data.</text>
</comment>
<dbReference type="SUPFAM" id="SSF56059">
    <property type="entry name" value="Glutathione synthetase ATP-binding domain-like"/>
    <property type="match status" value="1"/>
</dbReference>
<dbReference type="Proteomes" id="UP000323646">
    <property type="component" value="Unassembled WGS sequence"/>
</dbReference>
<organism evidence="1 2">
    <name type="scientific">Selenomonas ruminis</name>
    <dbReference type="NCBI Taxonomy" id="2593411"/>
    <lineage>
        <taxon>Bacteria</taxon>
        <taxon>Bacillati</taxon>
        <taxon>Bacillota</taxon>
        <taxon>Negativicutes</taxon>
        <taxon>Selenomonadales</taxon>
        <taxon>Selenomonadaceae</taxon>
        <taxon>Selenomonas</taxon>
    </lineage>
</organism>
<evidence type="ECO:0000313" key="1">
    <source>
        <dbReference type="EMBL" id="TYZ25160.1"/>
    </source>
</evidence>
<dbReference type="OrthoDB" id="9791827at2"/>
<sequence>MCFNGKVECSFTCTNRNSEAGLHVTFYDRDWQKMPFARHYPAERAAMPKPRNYEKMVQLAEKLAAPLKFARVDFYEINGRIYFGEITFFPGNGTEEFSPEKWDYRLGEWIELKTILIAK</sequence>